<protein>
    <submittedName>
        <fullName evidence="1">Uncharacterized protein</fullName>
    </submittedName>
</protein>
<comment type="caution">
    <text evidence="1">The sequence shown here is derived from an EMBL/GenBank/DDBJ whole genome shotgun (WGS) entry which is preliminary data.</text>
</comment>
<organism evidence="1 2">
    <name type="scientific">Popillia japonica</name>
    <name type="common">Japanese beetle</name>
    <dbReference type="NCBI Taxonomy" id="7064"/>
    <lineage>
        <taxon>Eukaryota</taxon>
        <taxon>Metazoa</taxon>
        <taxon>Ecdysozoa</taxon>
        <taxon>Arthropoda</taxon>
        <taxon>Hexapoda</taxon>
        <taxon>Insecta</taxon>
        <taxon>Pterygota</taxon>
        <taxon>Neoptera</taxon>
        <taxon>Endopterygota</taxon>
        <taxon>Coleoptera</taxon>
        <taxon>Polyphaga</taxon>
        <taxon>Scarabaeiformia</taxon>
        <taxon>Scarabaeidae</taxon>
        <taxon>Rutelinae</taxon>
        <taxon>Popillia</taxon>
    </lineage>
</organism>
<name>A0AAW1KM05_POPJA</name>
<dbReference type="Proteomes" id="UP001458880">
    <property type="component" value="Unassembled WGS sequence"/>
</dbReference>
<evidence type="ECO:0000313" key="2">
    <source>
        <dbReference type="Proteomes" id="UP001458880"/>
    </source>
</evidence>
<gene>
    <name evidence="1" type="ORF">QE152_g22134</name>
</gene>
<sequence>MVMESDIKLHQLYRNSISKTDKECGDQRTDTSSVLKSELNELESVKGNSDINEKELVFADPLDLNDLSSQCDDIYMECNSDDKTIEFNSITKEEPSIQPEINLENACDNSEVPLEPTLEELNKDREISTGGVWNLHWKS</sequence>
<dbReference type="AlphaFoldDB" id="A0AAW1KM05"/>
<evidence type="ECO:0000313" key="1">
    <source>
        <dbReference type="EMBL" id="KAK9720314.1"/>
    </source>
</evidence>
<proteinExistence type="predicted"/>
<reference evidence="1 2" key="1">
    <citation type="journal article" date="2024" name="BMC Genomics">
        <title>De novo assembly and annotation of Popillia japonica's genome with initial clues to its potential as an invasive pest.</title>
        <authorList>
            <person name="Cucini C."/>
            <person name="Boschi S."/>
            <person name="Funari R."/>
            <person name="Cardaioli E."/>
            <person name="Iannotti N."/>
            <person name="Marturano G."/>
            <person name="Paoli F."/>
            <person name="Bruttini M."/>
            <person name="Carapelli A."/>
            <person name="Frati F."/>
            <person name="Nardi F."/>
        </authorList>
    </citation>
    <scope>NUCLEOTIDE SEQUENCE [LARGE SCALE GENOMIC DNA]</scope>
    <source>
        <strain evidence="1">DMR45628</strain>
    </source>
</reference>
<dbReference type="EMBL" id="JASPKY010000211">
    <property type="protein sequence ID" value="KAK9720314.1"/>
    <property type="molecule type" value="Genomic_DNA"/>
</dbReference>
<keyword evidence="2" id="KW-1185">Reference proteome</keyword>
<accession>A0AAW1KM05</accession>